<name>A0A346Y1S7_9ACTN</name>
<dbReference type="HAMAP" id="MF_00111">
    <property type="entry name" value="MurA"/>
    <property type="match status" value="1"/>
</dbReference>
<dbReference type="InterPro" id="IPR005750">
    <property type="entry name" value="UDP_GlcNAc_COvinyl_MurA"/>
</dbReference>
<dbReference type="KEGG" id="euz:DVS28_a3752"/>
<dbReference type="AlphaFoldDB" id="A0A346Y1S7"/>
<organism evidence="15 16">
    <name type="scientific">Euzebya pacifica</name>
    <dbReference type="NCBI Taxonomy" id="1608957"/>
    <lineage>
        <taxon>Bacteria</taxon>
        <taxon>Bacillati</taxon>
        <taxon>Actinomycetota</taxon>
        <taxon>Nitriliruptoria</taxon>
        <taxon>Euzebyales</taxon>
    </lineage>
</organism>
<keyword evidence="7 13" id="KW-0573">Peptidoglycan synthesis</keyword>
<evidence type="ECO:0000256" key="7">
    <source>
        <dbReference type="ARBA" id="ARBA00022984"/>
    </source>
</evidence>
<evidence type="ECO:0000256" key="2">
    <source>
        <dbReference type="ARBA" id="ARBA00004752"/>
    </source>
</evidence>
<dbReference type="GO" id="GO:0005737">
    <property type="term" value="C:cytoplasm"/>
    <property type="evidence" value="ECO:0007669"/>
    <property type="project" value="UniProtKB-SubCell"/>
</dbReference>
<dbReference type="GO" id="GO:0009252">
    <property type="term" value="P:peptidoglycan biosynthetic process"/>
    <property type="evidence" value="ECO:0007669"/>
    <property type="project" value="UniProtKB-UniRule"/>
</dbReference>
<dbReference type="GO" id="GO:0071555">
    <property type="term" value="P:cell wall organization"/>
    <property type="evidence" value="ECO:0007669"/>
    <property type="project" value="UniProtKB-KW"/>
</dbReference>
<comment type="similarity">
    <text evidence="11 13">Belongs to the EPSP synthase family. MurA subfamily.</text>
</comment>
<dbReference type="GO" id="GO:0019277">
    <property type="term" value="P:UDP-N-acetylgalactosamine biosynthetic process"/>
    <property type="evidence" value="ECO:0007669"/>
    <property type="project" value="InterPro"/>
</dbReference>
<feature type="domain" description="Enolpyruvate transferase" evidence="14">
    <location>
        <begin position="31"/>
        <end position="436"/>
    </location>
</feature>
<dbReference type="InterPro" id="IPR013792">
    <property type="entry name" value="RNA3'P_cycl/enolpyr_Trfase_a/b"/>
</dbReference>
<keyword evidence="5 13" id="KW-0808">Transferase</keyword>
<dbReference type="EC" id="2.5.1.7" evidence="13"/>
<evidence type="ECO:0000259" key="14">
    <source>
        <dbReference type="Pfam" id="PF00275"/>
    </source>
</evidence>
<feature type="active site" description="Proton donor" evidence="13">
    <location>
        <position position="146"/>
    </location>
</feature>
<dbReference type="InterPro" id="IPR001986">
    <property type="entry name" value="Enolpyruvate_Tfrase_dom"/>
</dbReference>
<comment type="subcellular location">
    <subcellularLocation>
        <location evidence="1 13">Cytoplasm</location>
    </subcellularLocation>
</comment>
<keyword evidence="4 13" id="KW-0132">Cell division</keyword>
<evidence type="ECO:0000256" key="6">
    <source>
        <dbReference type="ARBA" id="ARBA00022960"/>
    </source>
</evidence>
<keyword evidence="13" id="KW-0670">Pyruvate</keyword>
<keyword evidence="6 13" id="KW-0133">Cell shape</keyword>
<evidence type="ECO:0000256" key="4">
    <source>
        <dbReference type="ARBA" id="ARBA00022618"/>
    </source>
</evidence>
<evidence type="ECO:0000256" key="8">
    <source>
        <dbReference type="ARBA" id="ARBA00023306"/>
    </source>
</evidence>
<feature type="binding site" evidence="13">
    <location>
        <position position="122"/>
    </location>
    <ligand>
        <name>UDP-N-acetyl-alpha-D-glucosamine</name>
        <dbReference type="ChEBI" id="CHEBI:57705"/>
    </ligand>
</feature>
<comment type="pathway">
    <text evidence="2 13">Cell wall biogenesis; peptidoglycan biosynthesis.</text>
</comment>
<keyword evidence="3 13" id="KW-0963">Cytoplasm</keyword>
<dbReference type="Proteomes" id="UP000264006">
    <property type="component" value="Chromosome"/>
</dbReference>
<evidence type="ECO:0000256" key="5">
    <source>
        <dbReference type="ARBA" id="ARBA00022679"/>
    </source>
</evidence>
<evidence type="ECO:0000313" key="16">
    <source>
        <dbReference type="Proteomes" id="UP000264006"/>
    </source>
</evidence>
<dbReference type="RefSeq" id="WP_114592768.1">
    <property type="nucleotide sequence ID" value="NZ_CAXIBR010000118.1"/>
</dbReference>
<proteinExistence type="inferred from homology"/>
<dbReference type="UniPathway" id="UPA00219"/>
<evidence type="ECO:0000256" key="1">
    <source>
        <dbReference type="ARBA" id="ARBA00004496"/>
    </source>
</evidence>
<evidence type="ECO:0000256" key="11">
    <source>
        <dbReference type="ARBA" id="ARBA00038367"/>
    </source>
</evidence>
<dbReference type="PANTHER" id="PTHR43783">
    <property type="entry name" value="UDP-N-ACETYLGLUCOSAMINE 1-CARBOXYVINYLTRANSFERASE"/>
    <property type="match status" value="1"/>
</dbReference>
<dbReference type="PANTHER" id="PTHR43783:SF1">
    <property type="entry name" value="UDP-N-ACETYLGLUCOSAMINE 1-CARBOXYVINYLTRANSFERASE"/>
    <property type="match status" value="1"/>
</dbReference>
<keyword evidence="9 13" id="KW-0961">Cell wall biogenesis/degradation</keyword>
<feature type="binding site" evidence="13">
    <location>
        <position position="357"/>
    </location>
    <ligand>
        <name>UDP-N-acetyl-alpha-D-glucosamine</name>
        <dbReference type="ChEBI" id="CHEBI:57705"/>
    </ligand>
</feature>
<dbReference type="EMBL" id="CP031165">
    <property type="protein sequence ID" value="AXV08424.1"/>
    <property type="molecule type" value="Genomic_DNA"/>
</dbReference>
<dbReference type="InterPro" id="IPR036968">
    <property type="entry name" value="Enolpyruvate_Tfrase_sf"/>
</dbReference>
<evidence type="ECO:0000256" key="10">
    <source>
        <dbReference type="ARBA" id="ARBA00037534"/>
    </source>
</evidence>
<dbReference type="Pfam" id="PF00275">
    <property type="entry name" value="EPSP_synthase"/>
    <property type="match status" value="1"/>
</dbReference>
<sequence length="452" mass="46657">MTATSHTVDAPLVDGSHTRAALAPDEDAFVVRGPATLTGTVRIGGAKNSALKLFAAALLAPGTSVLANVPGISDTFAMADVVRHLGATVAIEADGAGTHTVTIDVPDQLGEGTTLELAGRLRSSLATFGPLMARMGYAHIAQPGGCNLGSRGVDLHLEGMAALGAEITVGAEHFEARAPRGLVGADYELEYASVGATENLVMAATTARGTTRLRNVAREPEIADLIDFLNGLGARITGAGTPELTIEGVEALTPCRHRVVGDRIEAGTFAVAAAMTGGDVTIEGVDPAHLARPLDRMRAAGVQLRTGADFIRVLPGAQLVAADVATLPYPGFPTDMLAQFQALLSQAQGQSLLTENVYEGRFALIDQMQLMGADITREGHHVVVRGPRALHGAVVRATDLRAGAALVLAGLVAEGETVVRDPFHIDRGYADFLGKLTNLGADVERVGTAAAG</sequence>
<feature type="binding site" evidence="13">
    <location>
        <position position="335"/>
    </location>
    <ligand>
        <name>UDP-N-acetyl-alpha-D-glucosamine</name>
        <dbReference type="ChEBI" id="CHEBI:57705"/>
    </ligand>
</feature>
<dbReference type="NCBIfam" id="TIGR01072">
    <property type="entry name" value="murA"/>
    <property type="match status" value="1"/>
</dbReference>
<comment type="catalytic activity">
    <reaction evidence="12 13">
        <text>phosphoenolpyruvate + UDP-N-acetyl-alpha-D-glucosamine = UDP-N-acetyl-3-O-(1-carboxyvinyl)-alpha-D-glucosamine + phosphate</text>
        <dbReference type="Rhea" id="RHEA:18681"/>
        <dbReference type="ChEBI" id="CHEBI:43474"/>
        <dbReference type="ChEBI" id="CHEBI:57705"/>
        <dbReference type="ChEBI" id="CHEBI:58702"/>
        <dbReference type="ChEBI" id="CHEBI:68483"/>
        <dbReference type="EC" id="2.5.1.7"/>
    </reaction>
</comment>
<feature type="modified residue" description="2-(S-cysteinyl)pyruvic acid O-phosphothioketal" evidence="13">
    <location>
        <position position="146"/>
    </location>
</feature>
<accession>A0A346Y1S7</accession>
<reference evidence="15 16" key="1">
    <citation type="submission" date="2018-09" db="EMBL/GenBank/DDBJ databases">
        <title>Complete genome sequence of Euzebya sp. DY32-46 isolated from seawater of Pacific Ocean.</title>
        <authorList>
            <person name="Xu L."/>
            <person name="Wu Y.-H."/>
            <person name="Xu X.-W."/>
        </authorList>
    </citation>
    <scope>NUCLEOTIDE SEQUENCE [LARGE SCALE GENOMIC DNA]</scope>
    <source>
        <strain evidence="15 16">DY32-46</strain>
    </source>
</reference>
<gene>
    <name evidence="13" type="primary">murA</name>
    <name evidence="15" type="ORF">DVS28_a3752</name>
</gene>
<keyword evidence="16" id="KW-1185">Reference proteome</keyword>
<dbReference type="CDD" id="cd01555">
    <property type="entry name" value="UdpNAET"/>
    <property type="match status" value="1"/>
</dbReference>
<dbReference type="GO" id="GO:0008360">
    <property type="term" value="P:regulation of cell shape"/>
    <property type="evidence" value="ECO:0007669"/>
    <property type="project" value="UniProtKB-KW"/>
</dbReference>
<evidence type="ECO:0000256" key="12">
    <source>
        <dbReference type="ARBA" id="ARBA00047527"/>
    </source>
</evidence>
<evidence type="ECO:0000313" key="15">
    <source>
        <dbReference type="EMBL" id="AXV08424.1"/>
    </source>
</evidence>
<dbReference type="SUPFAM" id="SSF55205">
    <property type="entry name" value="EPT/RTPC-like"/>
    <property type="match status" value="1"/>
</dbReference>
<comment type="function">
    <text evidence="10 13">Cell wall formation. Adds enolpyruvyl to UDP-N-acetylglucosamine.</text>
</comment>
<keyword evidence="8 13" id="KW-0131">Cell cycle</keyword>
<feature type="binding site" evidence="13">
    <location>
        <begin position="47"/>
        <end position="48"/>
    </location>
    <ligand>
        <name>phosphoenolpyruvate</name>
        <dbReference type="ChEBI" id="CHEBI:58702"/>
    </ligand>
</feature>
<dbReference type="OrthoDB" id="9803760at2"/>
<dbReference type="InterPro" id="IPR050068">
    <property type="entry name" value="MurA_subfamily"/>
</dbReference>
<dbReference type="GO" id="GO:0008760">
    <property type="term" value="F:UDP-N-acetylglucosamine 1-carboxyvinyltransferase activity"/>
    <property type="evidence" value="ECO:0007669"/>
    <property type="project" value="UniProtKB-UniRule"/>
</dbReference>
<evidence type="ECO:0000256" key="3">
    <source>
        <dbReference type="ARBA" id="ARBA00022490"/>
    </source>
</evidence>
<protein>
    <recommendedName>
        <fullName evidence="13">UDP-N-acetylglucosamine 1-carboxyvinyltransferase</fullName>
        <ecNumber evidence="13">2.5.1.7</ecNumber>
    </recommendedName>
    <alternativeName>
        <fullName evidence="13">Enoylpyruvate transferase</fullName>
    </alternativeName>
    <alternativeName>
        <fullName evidence="13">UDP-N-acetylglucosamine enolpyruvyl transferase</fullName>
        <shortName evidence="13">EPT</shortName>
    </alternativeName>
</protein>
<evidence type="ECO:0000256" key="9">
    <source>
        <dbReference type="ARBA" id="ARBA00023316"/>
    </source>
</evidence>
<evidence type="ECO:0000256" key="13">
    <source>
        <dbReference type="HAMAP-Rule" id="MF_00111"/>
    </source>
</evidence>
<comment type="caution">
    <text evidence="13">Lacks conserved residue(s) required for the propagation of feature annotation.</text>
</comment>
<dbReference type="Gene3D" id="3.65.10.10">
    <property type="entry name" value="Enolpyruvate transferase domain"/>
    <property type="match status" value="2"/>
</dbReference>
<dbReference type="NCBIfam" id="NF006873">
    <property type="entry name" value="PRK09369.1"/>
    <property type="match status" value="1"/>
</dbReference>
<dbReference type="GO" id="GO:0051301">
    <property type="term" value="P:cell division"/>
    <property type="evidence" value="ECO:0007669"/>
    <property type="project" value="UniProtKB-KW"/>
</dbReference>